<dbReference type="KEGG" id="mmr:Mmar10_0866"/>
<evidence type="ECO:0000256" key="1">
    <source>
        <dbReference type="SAM" id="Phobius"/>
    </source>
</evidence>
<keyword evidence="1" id="KW-0812">Transmembrane</keyword>
<name>Q0ARC8_MARMM</name>
<organism evidence="2 3">
    <name type="scientific">Maricaulis maris (strain MCS10)</name>
    <name type="common">Caulobacter maris</name>
    <dbReference type="NCBI Taxonomy" id="394221"/>
    <lineage>
        <taxon>Bacteria</taxon>
        <taxon>Pseudomonadati</taxon>
        <taxon>Pseudomonadota</taxon>
        <taxon>Alphaproteobacteria</taxon>
        <taxon>Maricaulales</taxon>
        <taxon>Maricaulaceae</taxon>
        <taxon>Maricaulis</taxon>
    </lineage>
</organism>
<feature type="transmembrane region" description="Helical" evidence="1">
    <location>
        <begin position="339"/>
        <end position="361"/>
    </location>
</feature>
<keyword evidence="1" id="KW-0472">Membrane</keyword>
<feature type="transmembrane region" description="Helical" evidence="1">
    <location>
        <begin position="382"/>
        <end position="404"/>
    </location>
</feature>
<dbReference type="HOGENOM" id="CLU_046825_0_0_5"/>
<dbReference type="OrthoDB" id="9111327at2"/>
<feature type="transmembrane region" description="Helical" evidence="1">
    <location>
        <begin position="123"/>
        <end position="142"/>
    </location>
</feature>
<dbReference type="AlphaFoldDB" id="Q0ARC8"/>
<dbReference type="InterPro" id="IPR022134">
    <property type="entry name" value="DUF3667"/>
</dbReference>
<sequence length="406" mass="44889">MTGSDPISDAVIADSVGGELGDSIQASKRKKRERFTAFEAPTPAGVCSNCSTPLSGPVCHSCGQTADTYHRPIWDLLMDVLDGLLGLEGRLWRTIPPLMLQPGKITADYLSGVRARYVMPFRLYLTASVLFFLLIFALGGFGDGSDLSDLTDEQRAAVESELSTLDEDLAAEGMPEVDRERIAAIAESGLAQAEALADANLSPEARAQQRQAGREEMKLEFRRALLPEIYGDAEEEPAEGPIDVADGVMVDAAGISDLPLEIRQALVVRVDRIIDSDGATLVASMQRWAPTMMFFLLPIYALMLAFLHFYKRGYFFYDHLVVSLHFHAFMLFLLSGLSLAAYIIPGWIAVFIGLIWSNWYLYRLHRTVYSHGRFTSILRVMMLDIGYFFLLSFALTGLFVVGVMTS</sequence>
<evidence type="ECO:0008006" key="4">
    <source>
        <dbReference type="Google" id="ProtNLM"/>
    </source>
</evidence>
<dbReference type="eggNOG" id="COG1566">
    <property type="taxonomic scope" value="Bacteria"/>
</dbReference>
<keyword evidence="3" id="KW-1185">Reference proteome</keyword>
<dbReference type="EMBL" id="CP000449">
    <property type="protein sequence ID" value="ABI65159.1"/>
    <property type="molecule type" value="Genomic_DNA"/>
</dbReference>
<evidence type="ECO:0000313" key="3">
    <source>
        <dbReference type="Proteomes" id="UP000001964"/>
    </source>
</evidence>
<evidence type="ECO:0000313" key="2">
    <source>
        <dbReference type="EMBL" id="ABI65159.1"/>
    </source>
</evidence>
<proteinExistence type="predicted"/>
<dbReference type="STRING" id="394221.Mmar10_0866"/>
<protein>
    <recommendedName>
        <fullName evidence="4">DUF3667 domain-containing protein</fullName>
    </recommendedName>
</protein>
<feature type="transmembrane region" description="Helical" evidence="1">
    <location>
        <begin position="288"/>
        <end position="307"/>
    </location>
</feature>
<feature type="transmembrane region" description="Helical" evidence="1">
    <location>
        <begin position="314"/>
        <end position="333"/>
    </location>
</feature>
<gene>
    <name evidence="2" type="ordered locus">Mmar10_0866</name>
</gene>
<dbReference type="Proteomes" id="UP000001964">
    <property type="component" value="Chromosome"/>
</dbReference>
<accession>Q0ARC8</accession>
<dbReference type="RefSeq" id="WP_011642806.1">
    <property type="nucleotide sequence ID" value="NC_008347.1"/>
</dbReference>
<reference evidence="2 3" key="1">
    <citation type="submission" date="2006-08" db="EMBL/GenBank/DDBJ databases">
        <title>Complete sequence of Maricaulis maris MCS10.</title>
        <authorList>
            <consortium name="US DOE Joint Genome Institute"/>
            <person name="Copeland A."/>
            <person name="Lucas S."/>
            <person name="Lapidus A."/>
            <person name="Barry K."/>
            <person name="Detter J.C."/>
            <person name="Glavina del Rio T."/>
            <person name="Hammon N."/>
            <person name="Israni S."/>
            <person name="Dalin E."/>
            <person name="Tice H."/>
            <person name="Pitluck S."/>
            <person name="Saunders E."/>
            <person name="Brettin T."/>
            <person name="Bruce D."/>
            <person name="Han C."/>
            <person name="Tapia R."/>
            <person name="Gilna P."/>
            <person name="Schmutz J."/>
            <person name="Larimer F."/>
            <person name="Land M."/>
            <person name="Hauser L."/>
            <person name="Kyrpides N."/>
            <person name="Mikhailova N."/>
            <person name="Viollier P."/>
            <person name="Stephens C."/>
            <person name="Richardson P."/>
        </authorList>
    </citation>
    <scope>NUCLEOTIDE SEQUENCE [LARGE SCALE GENOMIC DNA]</scope>
    <source>
        <strain evidence="2 3">MCS10</strain>
    </source>
</reference>
<dbReference type="Pfam" id="PF12412">
    <property type="entry name" value="DUF3667"/>
    <property type="match status" value="1"/>
</dbReference>
<keyword evidence="1" id="KW-1133">Transmembrane helix</keyword>